<protein>
    <submittedName>
        <fullName evidence="2">Uncharacterized protein</fullName>
    </submittedName>
</protein>
<dbReference type="EMBL" id="GBRH01227669">
    <property type="protein sequence ID" value="JAD70226.1"/>
    <property type="molecule type" value="Transcribed_RNA"/>
</dbReference>
<reference evidence="2" key="1">
    <citation type="submission" date="2014-09" db="EMBL/GenBank/DDBJ databases">
        <authorList>
            <person name="Magalhaes I.L.F."/>
            <person name="Oliveira U."/>
            <person name="Santos F.R."/>
            <person name="Vidigal T.H.D.A."/>
            <person name="Brescovit A.D."/>
            <person name="Santos A.J."/>
        </authorList>
    </citation>
    <scope>NUCLEOTIDE SEQUENCE</scope>
    <source>
        <tissue evidence="2">Shoot tissue taken approximately 20 cm above the soil surface</tissue>
    </source>
</reference>
<feature type="region of interest" description="Disordered" evidence="1">
    <location>
        <begin position="32"/>
        <end position="51"/>
    </location>
</feature>
<organism evidence="2">
    <name type="scientific">Arundo donax</name>
    <name type="common">Giant reed</name>
    <name type="synonym">Donax arundinaceus</name>
    <dbReference type="NCBI Taxonomy" id="35708"/>
    <lineage>
        <taxon>Eukaryota</taxon>
        <taxon>Viridiplantae</taxon>
        <taxon>Streptophyta</taxon>
        <taxon>Embryophyta</taxon>
        <taxon>Tracheophyta</taxon>
        <taxon>Spermatophyta</taxon>
        <taxon>Magnoliopsida</taxon>
        <taxon>Liliopsida</taxon>
        <taxon>Poales</taxon>
        <taxon>Poaceae</taxon>
        <taxon>PACMAD clade</taxon>
        <taxon>Arundinoideae</taxon>
        <taxon>Arundineae</taxon>
        <taxon>Arundo</taxon>
    </lineage>
</organism>
<dbReference type="AlphaFoldDB" id="A0A0A9C3S2"/>
<accession>A0A0A9C3S2</accession>
<evidence type="ECO:0000256" key="1">
    <source>
        <dbReference type="SAM" id="MobiDB-lite"/>
    </source>
</evidence>
<reference evidence="2" key="2">
    <citation type="journal article" date="2015" name="Data Brief">
        <title>Shoot transcriptome of the giant reed, Arundo donax.</title>
        <authorList>
            <person name="Barrero R.A."/>
            <person name="Guerrero F.D."/>
            <person name="Moolhuijzen P."/>
            <person name="Goolsby J.A."/>
            <person name="Tidwell J."/>
            <person name="Bellgard S.E."/>
            <person name="Bellgard M.I."/>
        </authorList>
    </citation>
    <scope>NUCLEOTIDE SEQUENCE</scope>
    <source>
        <tissue evidence="2">Shoot tissue taken approximately 20 cm above the soil surface</tissue>
    </source>
</reference>
<proteinExistence type="predicted"/>
<feature type="region of interest" description="Disordered" evidence="1">
    <location>
        <begin position="1"/>
        <end position="25"/>
    </location>
</feature>
<sequence length="66" mass="6665">MALHAASPPCTAGRRFPSSSPARAGGRRFLRSPAAAATSRPRSVASSAALRTPAGTGCACFLYALC</sequence>
<evidence type="ECO:0000313" key="2">
    <source>
        <dbReference type="EMBL" id="JAD70226.1"/>
    </source>
</evidence>
<name>A0A0A9C3S2_ARUDO</name>
<feature type="compositionally biased region" description="Low complexity" evidence="1">
    <location>
        <begin position="32"/>
        <end position="49"/>
    </location>
</feature>